<dbReference type="Proteomes" id="UP000294656">
    <property type="component" value="Unassembled WGS sequence"/>
</dbReference>
<protein>
    <submittedName>
        <fullName evidence="10">Ubiquinol-cytochrome c reductase cytochrome c1 subunit</fullName>
    </submittedName>
</protein>
<evidence type="ECO:0000256" key="7">
    <source>
        <dbReference type="ARBA" id="ARBA00023136"/>
    </source>
</evidence>
<accession>A0A4R6MDU0</accession>
<feature type="transmembrane region" description="Helical" evidence="9">
    <location>
        <begin position="12"/>
        <end position="30"/>
    </location>
</feature>
<dbReference type="EMBL" id="SNXC01000009">
    <property type="protein sequence ID" value="TDO99907.1"/>
    <property type="molecule type" value="Genomic_DNA"/>
</dbReference>
<dbReference type="PANTHER" id="PTHR10266:SF3">
    <property type="entry name" value="CYTOCHROME C1, HEME PROTEIN, MITOCHONDRIAL"/>
    <property type="match status" value="1"/>
</dbReference>
<dbReference type="RefSeq" id="WP_166637635.1">
    <property type="nucleotide sequence ID" value="NZ_SNXC01000009.1"/>
</dbReference>
<organism evidence="10 11">
    <name type="scientific">Marinomonas balearica</name>
    <dbReference type="NCBI Taxonomy" id="491947"/>
    <lineage>
        <taxon>Bacteria</taxon>
        <taxon>Pseudomonadati</taxon>
        <taxon>Pseudomonadota</taxon>
        <taxon>Gammaproteobacteria</taxon>
        <taxon>Oceanospirillales</taxon>
        <taxon>Oceanospirillaceae</taxon>
        <taxon>Marinomonas</taxon>
    </lineage>
</organism>
<evidence type="ECO:0000313" key="11">
    <source>
        <dbReference type="Proteomes" id="UP000294656"/>
    </source>
</evidence>
<evidence type="ECO:0000256" key="9">
    <source>
        <dbReference type="SAM" id="Phobius"/>
    </source>
</evidence>
<keyword evidence="7 9" id="KW-0472">Membrane</keyword>
<evidence type="ECO:0000256" key="5">
    <source>
        <dbReference type="ARBA" id="ARBA00022989"/>
    </source>
</evidence>
<comment type="subcellular location">
    <subcellularLocation>
        <location evidence="1">Membrane</location>
    </subcellularLocation>
</comment>
<keyword evidence="3 9" id="KW-0812">Transmembrane</keyword>
<evidence type="ECO:0000256" key="1">
    <source>
        <dbReference type="ARBA" id="ARBA00004370"/>
    </source>
</evidence>
<dbReference type="GO" id="GO:0016020">
    <property type="term" value="C:membrane"/>
    <property type="evidence" value="ECO:0007669"/>
    <property type="project" value="UniProtKB-SubCell"/>
</dbReference>
<dbReference type="PANTHER" id="PTHR10266">
    <property type="entry name" value="CYTOCHROME C1"/>
    <property type="match status" value="1"/>
</dbReference>
<evidence type="ECO:0000256" key="2">
    <source>
        <dbReference type="ARBA" id="ARBA00022617"/>
    </source>
</evidence>
<feature type="transmembrane region" description="Helical" evidence="9">
    <location>
        <begin position="227"/>
        <end position="246"/>
    </location>
</feature>
<gene>
    <name evidence="10" type="ORF">DFP79_0916</name>
</gene>
<feature type="binding site" description="covalent" evidence="8">
    <location>
        <position position="65"/>
    </location>
    <ligand>
        <name>heme c</name>
        <dbReference type="ChEBI" id="CHEBI:61717"/>
    </ligand>
</feature>
<name>A0A4R6MDU0_9GAMM</name>
<dbReference type="InterPro" id="IPR036909">
    <property type="entry name" value="Cyt_c-like_dom_sf"/>
</dbReference>
<dbReference type="InterPro" id="IPR002326">
    <property type="entry name" value="Cyt_c1"/>
</dbReference>
<dbReference type="AlphaFoldDB" id="A0A4R6MDU0"/>
<evidence type="ECO:0000256" key="3">
    <source>
        <dbReference type="ARBA" id="ARBA00022692"/>
    </source>
</evidence>
<keyword evidence="11" id="KW-1185">Reference proteome</keyword>
<comment type="caution">
    <text evidence="10">The sequence shown here is derived from an EMBL/GenBank/DDBJ whole genome shotgun (WGS) entry which is preliminary data.</text>
</comment>
<sequence length="256" mass="29035">MKVLDDSAVRFVGNIFLLMGLMLFSSVGLASQAKPYYIGEYEKNTDRDSIERGFVTYMQFCASCHKSEYVRHRRISADLEIPWEEYKEKWLGGAGNLPVFLSNSWTSDTAKEVFGVVPPDLSLIAAQKSPDWLYRYLHSFYADSSQPLGSNNLLAPNVKMPNVLAFMQGVIEKQSCVNGDQKGADQCITLVKTEQGVMEDHEFSAAIQDLTNFFVYLSEPSRLEAELLAPKVLLFILVFCLIAYLLKREFWKDIPK</sequence>
<proteinExistence type="predicted"/>
<dbReference type="SUPFAM" id="SSF46626">
    <property type="entry name" value="Cytochrome c"/>
    <property type="match status" value="1"/>
</dbReference>
<reference evidence="10 11" key="1">
    <citation type="submission" date="2019-03" db="EMBL/GenBank/DDBJ databases">
        <title>Genomic Encyclopedia of Type Strains, Phase III (KMG-III): the genomes of soil and plant-associated and newly described type strains.</title>
        <authorList>
            <person name="Whitman W."/>
        </authorList>
    </citation>
    <scope>NUCLEOTIDE SEQUENCE [LARGE SCALE GENOMIC DNA]</scope>
    <source>
        <strain evidence="10 11">CECT 7378</strain>
    </source>
</reference>
<comment type="cofactor">
    <cofactor evidence="8">
        <name>heme c</name>
        <dbReference type="ChEBI" id="CHEBI:61717"/>
    </cofactor>
    <text evidence="8">Binds 1 heme c group covalently per subunit.</text>
</comment>
<evidence type="ECO:0000313" key="10">
    <source>
        <dbReference type="EMBL" id="TDO99907.1"/>
    </source>
</evidence>
<evidence type="ECO:0000256" key="4">
    <source>
        <dbReference type="ARBA" id="ARBA00022723"/>
    </source>
</evidence>
<dbReference type="GO" id="GO:0046872">
    <property type="term" value="F:metal ion binding"/>
    <property type="evidence" value="ECO:0007669"/>
    <property type="project" value="UniProtKB-KW"/>
</dbReference>
<keyword evidence="4 8" id="KW-0479">Metal-binding</keyword>
<dbReference type="GO" id="GO:0009055">
    <property type="term" value="F:electron transfer activity"/>
    <property type="evidence" value="ECO:0007669"/>
    <property type="project" value="InterPro"/>
</dbReference>
<keyword evidence="5 9" id="KW-1133">Transmembrane helix</keyword>
<feature type="binding site" description="covalent" evidence="8">
    <location>
        <position position="64"/>
    </location>
    <ligand>
        <name>heme c</name>
        <dbReference type="ChEBI" id="CHEBI:61717"/>
    </ligand>
</feature>
<evidence type="ECO:0000256" key="6">
    <source>
        <dbReference type="ARBA" id="ARBA00023004"/>
    </source>
</evidence>
<dbReference type="Gene3D" id="1.10.760.10">
    <property type="entry name" value="Cytochrome c-like domain"/>
    <property type="match status" value="1"/>
</dbReference>
<dbReference type="Pfam" id="PF02167">
    <property type="entry name" value="Cytochrom_C1"/>
    <property type="match status" value="1"/>
</dbReference>
<keyword evidence="6 8" id="KW-0408">Iron</keyword>
<feature type="binding site" description="covalent" evidence="8">
    <location>
        <position position="61"/>
    </location>
    <ligand>
        <name>heme c</name>
        <dbReference type="ChEBI" id="CHEBI:61717"/>
    </ligand>
</feature>
<dbReference type="GO" id="GO:0020037">
    <property type="term" value="F:heme binding"/>
    <property type="evidence" value="ECO:0007669"/>
    <property type="project" value="InterPro"/>
</dbReference>
<evidence type="ECO:0000256" key="8">
    <source>
        <dbReference type="PIRSR" id="PIRSR602326-1"/>
    </source>
</evidence>
<keyword evidence="2 8" id="KW-0349">Heme</keyword>